<name>A0A1E5BI03_9VIBR</name>
<dbReference type="Proteomes" id="UP000094741">
    <property type="component" value="Unassembled WGS sequence"/>
</dbReference>
<dbReference type="OrthoDB" id="9864799at2"/>
<dbReference type="RefSeq" id="WP_017040013.1">
    <property type="nucleotide sequence ID" value="NZ_AJYQ02000034.1"/>
</dbReference>
<accession>A0A1E5BI03</accession>
<sequence>MIEVNFKYKNDSGLFTIELEELSGVCSTESELETVLDTCLLNEAILKKAIEYVQLPIDTAFDDSELTSESARIGFSQLFYKYQKSGTLYCINR</sequence>
<protein>
    <submittedName>
        <fullName evidence="1">Uncharacterized protein</fullName>
    </submittedName>
</protein>
<dbReference type="STRING" id="1187848.A1QO_18120"/>
<evidence type="ECO:0000313" key="2">
    <source>
        <dbReference type="Proteomes" id="UP000094741"/>
    </source>
</evidence>
<dbReference type="EMBL" id="AJYQ02000034">
    <property type="protein sequence ID" value="OEE36891.1"/>
    <property type="molecule type" value="Genomic_DNA"/>
</dbReference>
<gene>
    <name evidence="1" type="ORF">A1QO_18120</name>
</gene>
<dbReference type="AlphaFoldDB" id="A0A1E5BI03"/>
<reference evidence="1 2" key="1">
    <citation type="journal article" date="2012" name="Science">
        <title>Ecological populations of bacteria act as socially cohesive units of antibiotic production and resistance.</title>
        <authorList>
            <person name="Cordero O.X."/>
            <person name="Wildschutte H."/>
            <person name="Kirkup B."/>
            <person name="Proehl S."/>
            <person name="Ngo L."/>
            <person name="Hussain F."/>
            <person name="Le Roux F."/>
            <person name="Mincer T."/>
            <person name="Polz M.F."/>
        </authorList>
    </citation>
    <scope>NUCLEOTIDE SEQUENCE [LARGE SCALE GENOMIC DNA]</scope>
    <source>
        <strain evidence="1 2">ZF-129</strain>
    </source>
</reference>
<proteinExistence type="predicted"/>
<comment type="caution">
    <text evidence="1">The sequence shown here is derived from an EMBL/GenBank/DDBJ whole genome shotgun (WGS) entry which is preliminary data.</text>
</comment>
<organism evidence="1 2">
    <name type="scientific">Vibrio genomosp. F10 str. ZF-129</name>
    <dbReference type="NCBI Taxonomy" id="1187848"/>
    <lineage>
        <taxon>Bacteria</taxon>
        <taxon>Pseudomonadati</taxon>
        <taxon>Pseudomonadota</taxon>
        <taxon>Gammaproteobacteria</taxon>
        <taxon>Vibrionales</taxon>
        <taxon>Vibrionaceae</taxon>
        <taxon>Vibrio</taxon>
    </lineage>
</organism>
<evidence type="ECO:0000313" key="1">
    <source>
        <dbReference type="EMBL" id="OEE36891.1"/>
    </source>
</evidence>